<feature type="transmembrane region" description="Helical" evidence="4">
    <location>
        <begin position="13"/>
        <end position="31"/>
    </location>
</feature>
<keyword evidence="4" id="KW-0812">Transmembrane</keyword>
<proteinExistence type="predicted"/>
<dbReference type="Gene3D" id="3.40.50.2000">
    <property type="entry name" value="Glycogen Phosphorylase B"/>
    <property type="match status" value="2"/>
</dbReference>
<keyword evidence="4" id="KW-0472">Membrane</keyword>
<protein>
    <submittedName>
        <fullName evidence="5">UDP-Glycosyltransferase/glycogen phosphorylase</fullName>
    </submittedName>
</protein>
<dbReference type="AlphaFoldDB" id="A0A2N1MV17"/>
<accession>A0A2N1MV17</accession>
<keyword evidence="1" id="KW-0328">Glycosyltransferase</keyword>
<evidence type="ECO:0000256" key="1">
    <source>
        <dbReference type="ARBA" id="ARBA00022676"/>
    </source>
</evidence>
<comment type="caution">
    <text evidence="5">The sequence shown here is derived from an EMBL/GenBank/DDBJ whole genome shotgun (WGS) entry which is preliminary data.</text>
</comment>
<reference evidence="5 6" key="1">
    <citation type="submission" date="2016-04" db="EMBL/GenBank/DDBJ databases">
        <title>Genome analyses suggest a sexual origin of heterokaryosis in a supposedly ancient asexual fungus.</title>
        <authorList>
            <person name="Ropars J."/>
            <person name="Sedzielewska K."/>
            <person name="Noel J."/>
            <person name="Charron P."/>
            <person name="Farinelli L."/>
            <person name="Marton T."/>
            <person name="Kruger M."/>
            <person name="Pelin A."/>
            <person name="Brachmann A."/>
            <person name="Corradi N."/>
        </authorList>
    </citation>
    <scope>NUCLEOTIDE SEQUENCE [LARGE SCALE GENOMIC DNA]</scope>
    <source>
        <strain evidence="5 6">C2</strain>
    </source>
</reference>
<dbReference type="Proteomes" id="UP000233469">
    <property type="component" value="Unassembled WGS sequence"/>
</dbReference>
<name>A0A2N1MV17_9GLOM</name>
<dbReference type="GO" id="GO:0008194">
    <property type="term" value="F:UDP-glycosyltransferase activity"/>
    <property type="evidence" value="ECO:0007669"/>
    <property type="project" value="InterPro"/>
</dbReference>
<evidence type="ECO:0000256" key="2">
    <source>
        <dbReference type="ARBA" id="ARBA00022679"/>
    </source>
</evidence>
<organism evidence="5 6">
    <name type="scientific">Rhizophagus irregularis</name>
    <dbReference type="NCBI Taxonomy" id="588596"/>
    <lineage>
        <taxon>Eukaryota</taxon>
        <taxon>Fungi</taxon>
        <taxon>Fungi incertae sedis</taxon>
        <taxon>Mucoromycota</taxon>
        <taxon>Glomeromycotina</taxon>
        <taxon>Glomeromycetes</taxon>
        <taxon>Glomerales</taxon>
        <taxon>Glomeraceae</taxon>
        <taxon>Rhizophagus</taxon>
    </lineage>
</organism>
<gene>
    <name evidence="5" type="ORF">RhiirC2_754995</name>
</gene>
<keyword evidence="2 5" id="KW-0808">Transferase</keyword>
<dbReference type="Pfam" id="PF00201">
    <property type="entry name" value="UDPGT"/>
    <property type="match status" value="1"/>
</dbReference>
<evidence type="ECO:0000313" key="5">
    <source>
        <dbReference type="EMBL" id="PKK65457.1"/>
    </source>
</evidence>
<dbReference type="VEuPathDB" id="FungiDB:RhiirA1_426437"/>
<dbReference type="CDD" id="cd03784">
    <property type="entry name" value="GT1_Gtf-like"/>
    <property type="match status" value="1"/>
</dbReference>
<sequence>MTLLNFSNRPSKYYLLLTIILFHLIVIGINASSSDKINQADSSKTQSTASRNPTETASLWSIFKNIFTKKQPDPNKFGKFEIDKNINETKNILVGSFVGGLSHLRPSLEICKILIERGYKVALVAPGNFTSPTNYPSIRQYSTGPEHNTKELLHIYKEIYEKPYDYNSFFLEKDEADKQYSERFEVYKRSTIDFKPDLFLCDLLNNEACFDIAWKFKIPAVGVSSSLSRRTFAPYKSDPIYACHSNMEKGSFIERFKCLIIQPARFLYESRQRIIFLNEKRLSVGVSPITSSLERIKNSLFLADTYFGFEIPHPVPPLYQEIGPVMQESYPPLTPKLSSFLSLHQRIMYVSFGMQAFTTLENYAILLKSFLEVIDRNIIDGIVWSLSGLENFPTLSDDTQLETSEILNNRYTHIYVTTSSSLEELTPQVSILNHSNTKIFLTHGGVASCHESLYVGKPMLILPLASDQFSNAEKLEEQGVALKLDKMDLHVDDIVRKVEFLQLESRVKINLKRMQILTKINSKRKYRAADLIEFVMKASQLNPNNNDVKESVVDNRHMKEGKESSEKVSNETNSESIEPAIEDIYEWLLKEWITPDSRMGFIRGKYLDVYGVVLILLFSIIGSINWTGWSVVSFIVNSIASLFEGKLKSD</sequence>
<evidence type="ECO:0000256" key="4">
    <source>
        <dbReference type="SAM" id="Phobius"/>
    </source>
</evidence>
<dbReference type="PANTHER" id="PTHR48043">
    <property type="entry name" value="EG:EG0003.4 PROTEIN-RELATED"/>
    <property type="match status" value="1"/>
</dbReference>
<feature type="region of interest" description="Disordered" evidence="3">
    <location>
        <begin position="546"/>
        <end position="573"/>
    </location>
</feature>
<evidence type="ECO:0000256" key="3">
    <source>
        <dbReference type="SAM" id="MobiDB-lite"/>
    </source>
</evidence>
<dbReference type="VEuPathDB" id="FungiDB:RhiirFUN_006993"/>
<evidence type="ECO:0000313" key="6">
    <source>
        <dbReference type="Proteomes" id="UP000233469"/>
    </source>
</evidence>
<dbReference type="InterPro" id="IPR002213">
    <property type="entry name" value="UDP_glucos_trans"/>
</dbReference>
<dbReference type="SUPFAM" id="SSF53756">
    <property type="entry name" value="UDP-Glycosyltransferase/glycogen phosphorylase"/>
    <property type="match status" value="1"/>
</dbReference>
<dbReference type="VEuPathDB" id="FungiDB:FUN_004847"/>
<dbReference type="EMBL" id="LLXL01001258">
    <property type="protein sequence ID" value="PKK65457.1"/>
    <property type="molecule type" value="Genomic_DNA"/>
</dbReference>
<feature type="transmembrane region" description="Helical" evidence="4">
    <location>
        <begin position="607"/>
        <end position="626"/>
    </location>
</feature>
<feature type="compositionally biased region" description="Basic and acidic residues" evidence="3">
    <location>
        <begin position="547"/>
        <end position="569"/>
    </location>
</feature>
<reference evidence="5 6" key="2">
    <citation type="submission" date="2017-10" db="EMBL/GenBank/DDBJ databases">
        <title>Extensive intraspecific genome diversity in a model arbuscular mycorrhizal fungus.</title>
        <authorList>
            <person name="Chen E.C.H."/>
            <person name="Morin E."/>
            <person name="Baudet D."/>
            <person name="Noel J."/>
            <person name="Ndikumana S."/>
            <person name="Charron P."/>
            <person name="St-Onge C."/>
            <person name="Giorgi J."/>
            <person name="Grigoriev I.V."/>
            <person name="Roux C."/>
            <person name="Martin F.M."/>
            <person name="Corradi N."/>
        </authorList>
    </citation>
    <scope>NUCLEOTIDE SEQUENCE [LARGE SCALE GENOMIC DNA]</scope>
    <source>
        <strain evidence="5 6">C2</strain>
    </source>
</reference>
<dbReference type="InterPro" id="IPR050271">
    <property type="entry name" value="UDP-glycosyltransferase"/>
</dbReference>
<keyword evidence="4" id="KW-1133">Transmembrane helix</keyword>
<dbReference type="PANTHER" id="PTHR48043:SF145">
    <property type="entry name" value="FI06409P-RELATED"/>
    <property type="match status" value="1"/>
</dbReference>